<protein>
    <submittedName>
        <fullName evidence="2">SXP/RAL-2 family protein Ani s 5-like cation-binding domain-containing protein</fullName>
    </submittedName>
</protein>
<accession>A0AAF5D844</accession>
<organism evidence="1 2">
    <name type="scientific">Strongyloides stercoralis</name>
    <name type="common">Threadworm</name>
    <dbReference type="NCBI Taxonomy" id="6248"/>
    <lineage>
        <taxon>Eukaryota</taxon>
        <taxon>Metazoa</taxon>
        <taxon>Ecdysozoa</taxon>
        <taxon>Nematoda</taxon>
        <taxon>Chromadorea</taxon>
        <taxon>Rhabditida</taxon>
        <taxon>Tylenchina</taxon>
        <taxon>Panagrolaimomorpha</taxon>
        <taxon>Strongyloidoidea</taxon>
        <taxon>Strongyloididae</taxon>
        <taxon>Strongyloides</taxon>
    </lineage>
</organism>
<dbReference type="Gene3D" id="3.40.50.300">
    <property type="entry name" value="P-loop containing nucleotide triphosphate hydrolases"/>
    <property type="match status" value="2"/>
</dbReference>
<dbReference type="PANTHER" id="PTHR14074">
    <property type="entry name" value="HELICASE WITH DEATH DOMAIN-RELATED"/>
    <property type="match status" value="1"/>
</dbReference>
<sequence>MNYYTVPIKPRLRLWEREIKLTIIYPHLERILSIASTLDYDNNWSLEGRGEINKIEIGNEFFEKFALVKSGIFLEIATSIISDFPWSDFLMNKIPLKKHINFIKIISSSKHPLIDYVLINILPTKKVIDKLIEKNVAFTEISCKVNSIINHDKHNYIYANCVLIRNLPFVTTYNGDFDEWLQYFLQTLDEFPETKFILKYLDVEFKDYINHTEIEEMDKEMVVDRMNFENNLIVNPKHPGVFRSQNKFNSNRMDIRSVLESIKVDLRNYQKECITPAINGESCMLILPTKTGTKICISEIIRNHILLSRNKNQPYRVCLIVSSLKSLNEATISLRQYFKNFISIFSGCLNDFSKHTVDRLLKNDVIIVTPTFLQRCLNSLLMEQKIFYNDFTLLIIEDIQNHRNKITSKYLFDDLFMGEVNVNQIVGVYKNISKNYSYHIDDVLYSFYETCAETRLTKISIPTIYYDEMIRHFQNSYDALYPFDLPDSYSKGLIEMKVSRLLMKLQFLKDNGYTFNEIDDSLLPNISTYEFMLDLIKIDFELQLSKQDYKIQEMIVVINCLKEYFHAILISSILPTAYFTEFLRERYDVLKKHIGHLNCFDENFSDFTIIINEIEELHFRQDVQPPLQLLGKVVNILKEEILIKHSHHVVVFAPTNYIVKSVKKYFYDIFLNHDIHVASLSNVEASNEVLKNNIFNEFQKERMSILVTTHIVEWNYNLPKRDLDININDCLYDMNLCLSGPEKIEKKNKKYLFYYPSYITPACEVNIQRQKTLHQFCEAISKTSPNKSSCIKSYQKEREYVIIYIKLYDNITNDFEIFCIGQVVCSVCCNGKSDLCLKNITIGNLISHGSTYFCSLKSSNIILENEKGERFNKNSWHDIEKRLIYVEEIKEIELLGYKNEFIKTNPDLVEDLSMLYEKKKYKLIKLNYYIISIFNKERLNNIFQYFLCNRNYSNSNNEILKFLISIYFKLKFTKKILFLIFSAYFDHLYRTIIHFCPPKRFCNNLFLFLKNNHYLIKFNMVILFPFISIDQSKFLKLKILTFLLPILLFSLLHNVYGNEDDRALQTQLALRFHRAKELTPPSFMKRNWNGKYYDGRNIFYGQLFLKNACHLDEFRYHIICKAYFTKLCNFDFNKNFSFSIRDETRKNYFSTVVSTEEANEIVENNKGEGNEEAEMAKTINAINSVPLEEKFNDSKDKLIEILKTNDTPTDKIKHINQMMNETKFTEDEQIQFYKTLTDAVLSSKN</sequence>
<dbReference type="Gene3D" id="1.20.1320.30">
    <property type="match status" value="1"/>
</dbReference>
<name>A0AAF5D844_STRER</name>
<dbReference type="InterPro" id="IPR051363">
    <property type="entry name" value="RLR_Helicase"/>
</dbReference>
<proteinExistence type="predicted"/>
<evidence type="ECO:0000313" key="2">
    <source>
        <dbReference type="WBParaSite" id="TCONS_00007276.p1"/>
    </source>
</evidence>
<dbReference type="GO" id="GO:0005737">
    <property type="term" value="C:cytoplasm"/>
    <property type="evidence" value="ECO:0007669"/>
    <property type="project" value="TreeGrafter"/>
</dbReference>
<dbReference type="AlphaFoldDB" id="A0AAF5D844"/>
<dbReference type="SUPFAM" id="SSF52540">
    <property type="entry name" value="P-loop containing nucleoside triphosphate hydrolases"/>
    <property type="match status" value="1"/>
</dbReference>
<evidence type="ECO:0000313" key="1">
    <source>
        <dbReference type="Proteomes" id="UP000035681"/>
    </source>
</evidence>
<dbReference type="Proteomes" id="UP000035681">
    <property type="component" value="Unplaced"/>
</dbReference>
<keyword evidence="1" id="KW-1185">Reference proteome</keyword>
<dbReference type="InterPro" id="IPR027417">
    <property type="entry name" value="P-loop_NTPase"/>
</dbReference>
<dbReference type="PANTHER" id="PTHR14074:SF16">
    <property type="entry name" value="ANTIVIRAL INNATE IMMUNE RESPONSE RECEPTOR RIG-I"/>
    <property type="match status" value="1"/>
</dbReference>
<reference evidence="2" key="1">
    <citation type="submission" date="2024-02" db="UniProtKB">
        <authorList>
            <consortium name="WormBaseParasite"/>
        </authorList>
    </citation>
    <scope>IDENTIFICATION</scope>
</reference>
<dbReference type="WBParaSite" id="TCONS_00007276.p1">
    <property type="protein sequence ID" value="TCONS_00007276.p1"/>
    <property type="gene ID" value="XLOC_005315"/>
</dbReference>